<keyword evidence="4" id="KW-1185">Reference proteome</keyword>
<feature type="signal peptide" evidence="1">
    <location>
        <begin position="1"/>
        <end position="23"/>
    </location>
</feature>
<protein>
    <recommendedName>
        <fullName evidence="2">THIF-type NAD/FAD binding fold domain-containing protein</fullName>
    </recommendedName>
</protein>
<dbReference type="InterPro" id="IPR035985">
    <property type="entry name" value="Ubiquitin-activating_enz"/>
</dbReference>
<dbReference type="GO" id="GO:0061504">
    <property type="term" value="P:cyclic threonylcarbamoyladenosine biosynthetic process"/>
    <property type="evidence" value="ECO:0007669"/>
    <property type="project" value="TreeGrafter"/>
</dbReference>
<dbReference type="InterPro" id="IPR000594">
    <property type="entry name" value="ThiF_NAD_FAD-bd"/>
</dbReference>
<dbReference type="GO" id="GO:0008641">
    <property type="term" value="F:ubiquitin-like modifier activating enzyme activity"/>
    <property type="evidence" value="ECO:0007669"/>
    <property type="project" value="InterPro"/>
</dbReference>
<sequence length="78" mass="8486">MKRHGNSQLLLLAGIGGVGSVAAEMLMRCGIGCLLLYDYDKVELANMKRLFFPPEQTDAAVQTLSDLNPDFVLEVSLS</sequence>
<dbReference type="Pfam" id="PF00899">
    <property type="entry name" value="ThiF"/>
    <property type="match status" value="1"/>
</dbReference>
<proteinExistence type="predicted"/>
<feature type="domain" description="THIF-type NAD/FAD binding fold" evidence="2">
    <location>
        <begin position="10"/>
        <end position="73"/>
    </location>
</feature>
<reference evidence="3 4" key="1">
    <citation type="journal article" date="2021" name="Commun. Biol.">
        <title>The genome of Shorea leprosula (Dipterocarpaceae) highlights the ecological relevance of drought in aseasonal tropical rainforests.</title>
        <authorList>
            <person name="Ng K.K.S."/>
            <person name="Kobayashi M.J."/>
            <person name="Fawcett J.A."/>
            <person name="Hatakeyama M."/>
            <person name="Paape T."/>
            <person name="Ng C.H."/>
            <person name="Ang C.C."/>
            <person name="Tnah L.H."/>
            <person name="Lee C.T."/>
            <person name="Nishiyama T."/>
            <person name="Sese J."/>
            <person name="O'Brien M.J."/>
            <person name="Copetti D."/>
            <person name="Mohd Noor M.I."/>
            <person name="Ong R.C."/>
            <person name="Putra M."/>
            <person name="Sireger I.Z."/>
            <person name="Indrioko S."/>
            <person name="Kosugi Y."/>
            <person name="Izuno A."/>
            <person name="Isagi Y."/>
            <person name="Lee S.L."/>
            <person name="Shimizu K.K."/>
        </authorList>
    </citation>
    <scope>NUCLEOTIDE SEQUENCE [LARGE SCALE GENOMIC DNA]</scope>
    <source>
        <strain evidence="3">214</strain>
    </source>
</reference>
<dbReference type="PANTHER" id="PTHR43267">
    <property type="entry name" value="TRNA THREONYLCARBAMOYLADENOSINE DEHYDRATASE"/>
    <property type="match status" value="1"/>
</dbReference>
<evidence type="ECO:0000256" key="1">
    <source>
        <dbReference type="SAM" id="SignalP"/>
    </source>
</evidence>
<dbReference type="PANTHER" id="PTHR43267:SF1">
    <property type="entry name" value="TRNA THREONYLCARBAMOYLADENOSINE DEHYDRATASE"/>
    <property type="match status" value="1"/>
</dbReference>
<organism evidence="3 4">
    <name type="scientific">Rubroshorea leprosula</name>
    <dbReference type="NCBI Taxonomy" id="152421"/>
    <lineage>
        <taxon>Eukaryota</taxon>
        <taxon>Viridiplantae</taxon>
        <taxon>Streptophyta</taxon>
        <taxon>Embryophyta</taxon>
        <taxon>Tracheophyta</taxon>
        <taxon>Spermatophyta</taxon>
        <taxon>Magnoliopsida</taxon>
        <taxon>eudicotyledons</taxon>
        <taxon>Gunneridae</taxon>
        <taxon>Pentapetalae</taxon>
        <taxon>rosids</taxon>
        <taxon>malvids</taxon>
        <taxon>Malvales</taxon>
        <taxon>Dipterocarpaceae</taxon>
        <taxon>Rubroshorea</taxon>
    </lineage>
</organism>
<gene>
    <name evidence="3" type="ORF">SLEP1_g24759</name>
</gene>
<keyword evidence="1" id="KW-0732">Signal</keyword>
<comment type="caution">
    <text evidence="3">The sequence shown here is derived from an EMBL/GenBank/DDBJ whole genome shotgun (WGS) entry which is preliminary data.</text>
</comment>
<dbReference type="AlphaFoldDB" id="A0AAV5JGK1"/>
<evidence type="ECO:0000313" key="4">
    <source>
        <dbReference type="Proteomes" id="UP001054252"/>
    </source>
</evidence>
<name>A0AAV5JGK1_9ROSI</name>
<dbReference type="Gene3D" id="3.40.50.720">
    <property type="entry name" value="NAD(P)-binding Rossmann-like Domain"/>
    <property type="match status" value="1"/>
</dbReference>
<evidence type="ECO:0000313" key="3">
    <source>
        <dbReference type="EMBL" id="GKV13779.1"/>
    </source>
</evidence>
<dbReference type="InterPro" id="IPR045886">
    <property type="entry name" value="ThiF/MoeB/HesA"/>
</dbReference>
<evidence type="ECO:0000259" key="2">
    <source>
        <dbReference type="Pfam" id="PF00899"/>
    </source>
</evidence>
<dbReference type="SUPFAM" id="SSF69572">
    <property type="entry name" value="Activating enzymes of the ubiquitin-like proteins"/>
    <property type="match status" value="1"/>
</dbReference>
<dbReference type="EMBL" id="BPVZ01000039">
    <property type="protein sequence ID" value="GKV13779.1"/>
    <property type="molecule type" value="Genomic_DNA"/>
</dbReference>
<dbReference type="Proteomes" id="UP001054252">
    <property type="component" value="Unassembled WGS sequence"/>
</dbReference>
<dbReference type="GO" id="GO:0061503">
    <property type="term" value="F:tRNA threonylcarbamoyladenosine dehydratase"/>
    <property type="evidence" value="ECO:0007669"/>
    <property type="project" value="TreeGrafter"/>
</dbReference>
<accession>A0AAV5JGK1</accession>
<feature type="chain" id="PRO_5043528876" description="THIF-type NAD/FAD binding fold domain-containing protein" evidence="1">
    <location>
        <begin position="24"/>
        <end position="78"/>
    </location>
</feature>